<evidence type="ECO:0000313" key="3">
    <source>
        <dbReference type="Proteomes" id="UP000694918"/>
    </source>
</evidence>
<accession>A0AAJ6TPP3</accession>
<dbReference type="PANTHER" id="PTHR11011">
    <property type="entry name" value="MALE STERILITY PROTEIN 2-RELATED"/>
    <property type="match status" value="1"/>
</dbReference>
<protein>
    <recommendedName>
        <fullName evidence="1">Fatty acyl-CoA reductase</fullName>
        <ecNumber evidence="1">1.2.1.84</ecNumber>
    </recommendedName>
</protein>
<dbReference type="SUPFAM" id="SSF51735">
    <property type="entry name" value="NAD(P)-binding Rossmann-fold domains"/>
    <property type="match status" value="1"/>
</dbReference>
<dbReference type="AlphaFoldDB" id="A0AAJ6TPP3"/>
<dbReference type="KEGG" id="peu:105118691"/>
<organism evidence="3 4">
    <name type="scientific">Populus euphratica</name>
    <name type="common">Euphrates poplar</name>
    <dbReference type="NCBI Taxonomy" id="75702"/>
    <lineage>
        <taxon>Eukaryota</taxon>
        <taxon>Viridiplantae</taxon>
        <taxon>Streptophyta</taxon>
        <taxon>Embryophyta</taxon>
        <taxon>Tracheophyta</taxon>
        <taxon>Spermatophyta</taxon>
        <taxon>Magnoliopsida</taxon>
        <taxon>eudicotyledons</taxon>
        <taxon>Gunneridae</taxon>
        <taxon>Pentapetalae</taxon>
        <taxon>rosids</taxon>
        <taxon>fabids</taxon>
        <taxon>Malpighiales</taxon>
        <taxon>Salicaceae</taxon>
        <taxon>Saliceae</taxon>
        <taxon>Populus</taxon>
    </lineage>
</organism>
<keyword evidence="1" id="KW-0444">Lipid biosynthesis</keyword>
<comment type="catalytic activity">
    <reaction evidence="1">
        <text>a long-chain fatty acyl-CoA + 2 NADPH + 2 H(+) = a long-chain primary fatty alcohol + 2 NADP(+) + CoA</text>
        <dbReference type="Rhea" id="RHEA:52716"/>
        <dbReference type="ChEBI" id="CHEBI:15378"/>
        <dbReference type="ChEBI" id="CHEBI:57287"/>
        <dbReference type="ChEBI" id="CHEBI:57783"/>
        <dbReference type="ChEBI" id="CHEBI:58349"/>
        <dbReference type="ChEBI" id="CHEBI:77396"/>
        <dbReference type="ChEBI" id="CHEBI:83139"/>
        <dbReference type="EC" id="1.2.1.84"/>
    </reaction>
</comment>
<dbReference type="GeneID" id="105118691"/>
<dbReference type="Pfam" id="PF07993">
    <property type="entry name" value="NAD_binding_4"/>
    <property type="match status" value="1"/>
</dbReference>
<dbReference type="InterPro" id="IPR036291">
    <property type="entry name" value="NAD(P)-bd_dom_sf"/>
</dbReference>
<dbReference type="GO" id="GO:0035336">
    <property type="term" value="P:long-chain fatty-acyl-CoA metabolic process"/>
    <property type="evidence" value="ECO:0007669"/>
    <property type="project" value="TreeGrafter"/>
</dbReference>
<reference evidence="4" key="1">
    <citation type="submission" date="2025-08" db="UniProtKB">
        <authorList>
            <consortium name="RefSeq"/>
        </authorList>
    </citation>
    <scope>IDENTIFICATION</scope>
</reference>
<evidence type="ECO:0000313" key="4">
    <source>
        <dbReference type="RefSeq" id="XP_011015001.1"/>
    </source>
</evidence>
<dbReference type="InterPro" id="IPR026055">
    <property type="entry name" value="FAR"/>
</dbReference>
<dbReference type="Proteomes" id="UP000694918">
    <property type="component" value="Unplaced"/>
</dbReference>
<dbReference type="GO" id="GO:0080019">
    <property type="term" value="F:alcohol-forming very long-chain fatty acyl-CoA reductase activity"/>
    <property type="evidence" value="ECO:0007669"/>
    <property type="project" value="InterPro"/>
</dbReference>
<dbReference type="GO" id="GO:0102965">
    <property type="term" value="F:alcohol-forming long-chain fatty acyl-CoA reductase activity"/>
    <property type="evidence" value="ECO:0007669"/>
    <property type="project" value="UniProtKB-EC"/>
</dbReference>
<keyword evidence="1" id="KW-0443">Lipid metabolism</keyword>
<name>A0AAJ6TPP3_POPEU</name>
<dbReference type="EC" id="1.2.1.84" evidence="1"/>
<comment type="function">
    <text evidence="1">Catalyzes the reduction of fatty acyl-CoA to fatty alcohols.</text>
</comment>
<feature type="domain" description="Thioester reductase (TE)" evidence="2">
    <location>
        <begin position="57"/>
        <end position="168"/>
    </location>
</feature>
<dbReference type="PANTHER" id="PTHR11011:SF84">
    <property type="entry name" value="ACYL-COA REDUCTASE-LIKE PROTEIN, PUTATIVE-RELATED"/>
    <property type="match status" value="1"/>
</dbReference>
<gene>
    <name evidence="4" type="primary">LOC105118691</name>
</gene>
<keyword evidence="1" id="KW-0521">NADP</keyword>
<dbReference type="InterPro" id="IPR013120">
    <property type="entry name" value="FAR_NAD-bd"/>
</dbReference>
<dbReference type="RefSeq" id="XP_011015001.1">
    <property type="nucleotide sequence ID" value="XM_011016699.1"/>
</dbReference>
<dbReference type="GO" id="GO:0010345">
    <property type="term" value="P:suberin biosynthetic process"/>
    <property type="evidence" value="ECO:0007669"/>
    <property type="project" value="TreeGrafter"/>
</dbReference>
<comment type="similarity">
    <text evidence="1">Belongs to the fatty acyl-CoA reductase family.</text>
</comment>
<proteinExistence type="inferred from homology"/>
<keyword evidence="3" id="KW-1185">Reference proteome</keyword>
<evidence type="ECO:0000256" key="1">
    <source>
        <dbReference type="RuleBase" id="RU363097"/>
    </source>
</evidence>
<sequence length="251" mass="28230">MELGSITEFLNNKSILVIGAAGFLAKSIVPSQKKFISSRLTNLFFVEKILRVQPKVKKLMGFESAITSYMKDYGSKRARMFGWPNTYVFTKAMGEMLLVHYSRDTVPLVIIRPTMVTSTYQEPFPGWIEGVRTIDGVAVGYAKGNLKHLTFNPKLTVDVIPADMVINALIMAMVECANRSTTSEIIYHVGSSLRNPFKFSNFQELSMRYFVQNPLIDKDGKPIKVGEFTAFSSMASFRIYTAICYSLPLKV</sequence>
<keyword evidence="1" id="KW-0560">Oxidoreductase</keyword>
<evidence type="ECO:0000259" key="2">
    <source>
        <dbReference type="Pfam" id="PF07993"/>
    </source>
</evidence>
<dbReference type="Gene3D" id="3.40.50.720">
    <property type="entry name" value="NAD(P)-binding Rossmann-like Domain"/>
    <property type="match status" value="1"/>
</dbReference>